<keyword evidence="4" id="KW-1185">Reference proteome</keyword>
<comment type="caution">
    <text evidence="3">The sequence shown here is derived from an EMBL/GenBank/DDBJ whole genome shotgun (WGS) entry which is preliminary data.</text>
</comment>
<name>A0ABP4DGS9_9ACTN</name>
<dbReference type="InterPro" id="IPR006016">
    <property type="entry name" value="UspA"/>
</dbReference>
<dbReference type="Pfam" id="PF00582">
    <property type="entry name" value="Usp"/>
    <property type="match status" value="2"/>
</dbReference>
<organism evidence="3 4">
    <name type="scientific">Streptomyces thermogriseus</name>
    <dbReference type="NCBI Taxonomy" id="75292"/>
    <lineage>
        <taxon>Bacteria</taxon>
        <taxon>Bacillati</taxon>
        <taxon>Actinomycetota</taxon>
        <taxon>Actinomycetes</taxon>
        <taxon>Kitasatosporales</taxon>
        <taxon>Streptomycetaceae</taxon>
        <taxon>Streptomyces</taxon>
    </lineage>
</organism>
<dbReference type="Proteomes" id="UP001501072">
    <property type="component" value="Unassembled WGS sequence"/>
</dbReference>
<evidence type="ECO:0000313" key="4">
    <source>
        <dbReference type="Proteomes" id="UP001501072"/>
    </source>
</evidence>
<dbReference type="InterPro" id="IPR006015">
    <property type="entry name" value="Universal_stress_UspA"/>
</dbReference>
<dbReference type="PANTHER" id="PTHR31964">
    <property type="entry name" value="ADENINE NUCLEOTIDE ALPHA HYDROLASES-LIKE SUPERFAMILY PROTEIN"/>
    <property type="match status" value="1"/>
</dbReference>
<proteinExistence type="inferred from homology"/>
<dbReference type="InterPro" id="IPR014729">
    <property type="entry name" value="Rossmann-like_a/b/a_fold"/>
</dbReference>
<evidence type="ECO:0000259" key="2">
    <source>
        <dbReference type="Pfam" id="PF00582"/>
    </source>
</evidence>
<feature type="domain" description="UspA" evidence="2">
    <location>
        <begin position="187"/>
        <end position="322"/>
    </location>
</feature>
<protein>
    <submittedName>
        <fullName evidence="3">Universal stress protein</fullName>
    </submittedName>
</protein>
<dbReference type="PANTHER" id="PTHR31964:SF113">
    <property type="entry name" value="USPA DOMAIN-CONTAINING PROTEIN"/>
    <property type="match status" value="1"/>
</dbReference>
<gene>
    <name evidence="3" type="ORF">GCM10009564_13240</name>
</gene>
<dbReference type="EMBL" id="BAAAHU010000009">
    <property type="protein sequence ID" value="GAA1006316.1"/>
    <property type="molecule type" value="Genomic_DNA"/>
</dbReference>
<evidence type="ECO:0000313" key="3">
    <source>
        <dbReference type="EMBL" id="GAA1006316.1"/>
    </source>
</evidence>
<accession>A0ABP4DGS9</accession>
<feature type="domain" description="UspA" evidence="2">
    <location>
        <begin position="57"/>
        <end position="174"/>
    </location>
</feature>
<comment type="similarity">
    <text evidence="1">Belongs to the universal stress protein A family.</text>
</comment>
<reference evidence="4" key="1">
    <citation type="journal article" date="2019" name="Int. J. Syst. Evol. Microbiol.">
        <title>The Global Catalogue of Microorganisms (GCM) 10K type strain sequencing project: providing services to taxonomists for standard genome sequencing and annotation.</title>
        <authorList>
            <consortium name="The Broad Institute Genomics Platform"/>
            <consortium name="The Broad Institute Genome Sequencing Center for Infectious Disease"/>
            <person name="Wu L."/>
            <person name="Ma J."/>
        </authorList>
    </citation>
    <scope>NUCLEOTIDE SEQUENCE [LARGE SCALE GENOMIC DNA]</scope>
    <source>
        <strain evidence="4">JCM 11269</strain>
    </source>
</reference>
<dbReference type="PRINTS" id="PR01438">
    <property type="entry name" value="UNVRSLSTRESS"/>
</dbReference>
<evidence type="ECO:0000256" key="1">
    <source>
        <dbReference type="ARBA" id="ARBA00008791"/>
    </source>
</evidence>
<dbReference type="Gene3D" id="3.40.50.620">
    <property type="entry name" value="HUPs"/>
    <property type="match status" value="2"/>
</dbReference>
<dbReference type="SUPFAM" id="SSF52402">
    <property type="entry name" value="Adenine nucleotide alpha hydrolases-like"/>
    <property type="match status" value="2"/>
</dbReference>
<sequence length="324" mass="33319">MHESGCADGPGAACVLGATSTPAPGIPGPRHGVCGPVKESEPWHAAGEETGTVTIPLVVGVDGSEASLEAVDWAAAEAVRHGVPLRLLHAAAGEPEASGVISAASERAGKSAPAVRLSSEVSHEDAVCALVGHGRNAFALVLGNRGLGGLPGMLLGSVGLAVAARAGCPVVVVRGAPEHRSTRFGCVVVGVEDGEGSGTAVDFALREAHVRRCRLVALHAWSPPSGACTTPQASSWQLEAHRRPPAQVLDDALRRPAEKYRDAEVSRRLVEKPARPALLEAASTADLLVVGARRRLDHPGLQLGLINHALLHHAPCPVAVVPRR</sequence>